<comment type="subcellular location">
    <subcellularLocation>
        <location evidence="2">Host nucleus</location>
    </subcellularLocation>
</comment>
<dbReference type="PROSITE" id="PS52020">
    <property type="entry name" value="CRESS_DNA_REP"/>
    <property type="match status" value="1"/>
</dbReference>
<keyword evidence="6" id="KW-0808">Transferase</keyword>
<dbReference type="GO" id="GO:0006260">
    <property type="term" value="P:DNA replication"/>
    <property type="evidence" value="ECO:0007669"/>
    <property type="project" value="UniProtKB-KW"/>
</dbReference>
<keyword evidence="9" id="KW-0540">Nuclease</keyword>
<dbReference type="Gene3D" id="3.40.1310.20">
    <property type="match status" value="1"/>
</dbReference>
<proteinExistence type="inferred from homology"/>
<dbReference type="InterPro" id="IPR000605">
    <property type="entry name" value="Helicase_SF3_ssDNA/RNA_vir"/>
</dbReference>
<keyword evidence="7" id="KW-0548">Nucleotidyltransferase</keyword>
<evidence type="ECO:0000256" key="10">
    <source>
        <dbReference type="ARBA" id="ARBA00022723"/>
    </source>
</evidence>
<dbReference type="EMBL" id="MT138056">
    <property type="protein sequence ID" value="QKN88872.1"/>
    <property type="molecule type" value="Genomic_DNA"/>
</dbReference>
<keyword evidence="12" id="KW-0255">Endonuclease</keyword>
<protein>
    <recommendedName>
        <fullName evidence="4">Replication-associated protein</fullName>
    </recommendedName>
    <alternativeName>
        <fullName evidence="17">ATP-dependent helicase Rep</fullName>
    </alternativeName>
    <alternativeName>
        <fullName evidence="18">RepP</fullName>
    </alternativeName>
</protein>
<keyword evidence="16" id="KW-0511">Multifunctional enzyme</keyword>
<accession>A0A6M3YPF6</accession>
<evidence type="ECO:0000313" key="24">
    <source>
        <dbReference type="EMBL" id="QKN88872.1"/>
    </source>
</evidence>
<dbReference type="Pfam" id="PF00910">
    <property type="entry name" value="RNA_helicase"/>
    <property type="match status" value="1"/>
</dbReference>
<evidence type="ECO:0000256" key="19">
    <source>
        <dbReference type="ARBA" id="ARBA00049360"/>
    </source>
</evidence>
<keyword evidence="14" id="KW-0190">Covalent protein-DNA linkage</keyword>
<dbReference type="GO" id="GO:0000166">
    <property type="term" value="F:nucleotide binding"/>
    <property type="evidence" value="ECO:0007669"/>
    <property type="project" value="UniProtKB-KW"/>
</dbReference>
<evidence type="ECO:0000313" key="22">
    <source>
        <dbReference type="EMBL" id="QJI53698.1"/>
    </source>
</evidence>
<dbReference type="GO" id="GO:0003677">
    <property type="term" value="F:DNA binding"/>
    <property type="evidence" value="ECO:0007669"/>
    <property type="project" value="UniProtKB-KW"/>
</dbReference>
<evidence type="ECO:0000256" key="1">
    <source>
        <dbReference type="ARBA" id="ARBA00001936"/>
    </source>
</evidence>
<evidence type="ECO:0000256" key="14">
    <source>
        <dbReference type="ARBA" id="ARBA00023124"/>
    </source>
</evidence>
<dbReference type="EMBL" id="MN928935">
    <property type="protein sequence ID" value="QJI53700.1"/>
    <property type="molecule type" value="Genomic_DNA"/>
</dbReference>
<dbReference type="Gene3D" id="3.40.50.300">
    <property type="entry name" value="P-loop containing nucleotide triphosphate hydrolases"/>
    <property type="match status" value="1"/>
</dbReference>
<dbReference type="EMBL" id="MN928937">
    <property type="protein sequence ID" value="QJI53696.1"/>
    <property type="molecule type" value="Genomic_DNA"/>
</dbReference>
<comment type="catalytic activity">
    <reaction evidence="19">
        <text>ATP + H2O = ADP + phosphate + H(+)</text>
        <dbReference type="Rhea" id="RHEA:13065"/>
        <dbReference type="ChEBI" id="CHEBI:15377"/>
        <dbReference type="ChEBI" id="CHEBI:15378"/>
        <dbReference type="ChEBI" id="CHEBI:30616"/>
        <dbReference type="ChEBI" id="CHEBI:43474"/>
        <dbReference type="ChEBI" id="CHEBI:456216"/>
    </reaction>
</comment>
<evidence type="ECO:0000256" key="7">
    <source>
        <dbReference type="ARBA" id="ARBA00022695"/>
    </source>
</evidence>
<dbReference type="GO" id="GO:0042025">
    <property type="term" value="C:host cell nucleus"/>
    <property type="evidence" value="ECO:0007669"/>
    <property type="project" value="UniProtKB-SubCell"/>
</dbReference>
<dbReference type="EMBL" id="MN928936">
    <property type="protein sequence ID" value="QJI53698.1"/>
    <property type="molecule type" value="Genomic_DNA"/>
</dbReference>
<evidence type="ECO:0000256" key="6">
    <source>
        <dbReference type="ARBA" id="ARBA00022679"/>
    </source>
</evidence>
<dbReference type="SUPFAM" id="SSF52540">
    <property type="entry name" value="P-loop containing nucleoside triphosphate hydrolases"/>
    <property type="match status" value="1"/>
</dbReference>
<dbReference type="GO" id="GO:0004519">
    <property type="term" value="F:endonuclease activity"/>
    <property type="evidence" value="ECO:0007669"/>
    <property type="project" value="UniProtKB-KW"/>
</dbReference>
<keyword evidence="15" id="KW-0238">DNA-binding</keyword>
<evidence type="ECO:0000256" key="11">
    <source>
        <dbReference type="ARBA" id="ARBA00022741"/>
    </source>
</evidence>
<comment type="cofactor">
    <cofactor evidence="1">
        <name>Mn(2+)</name>
        <dbReference type="ChEBI" id="CHEBI:29035"/>
    </cofactor>
</comment>
<evidence type="ECO:0000256" key="5">
    <source>
        <dbReference type="ARBA" id="ARBA00022562"/>
    </source>
</evidence>
<feature type="domain" description="CRESS-DNA virus Rep endonuclease" evidence="20">
    <location>
        <begin position="1"/>
        <end position="94"/>
    </location>
</feature>
<evidence type="ECO:0000256" key="17">
    <source>
        <dbReference type="ARBA" id="ARBA00030754"/>
    </source>
</evidence>
<evidence type="ECO:0000256" key="16">
    <source>
        <dbReference type="ARBA" id="ARBA00023268"/>
    </source>
</evidence>
<evidence type="ECO:0000313" key="23">
    <source>
        <dbReference type="EMBL" id="QJI53700.1"/>
    </source>
</evidence>
<evidence type="ECO:0000256" key="2">
    <source>
        <dbReference type="ARBA" id="ARBA00004147"/>
    </source>
</evidence>
<evidence type="ECO:0000256" key="3">
    <source>
        <dbReference type="ARBA" id="ARBA00008545"/>
    </source>
</evidence>
<evidence type="ECO:0000259" key="20">
    <source>
        <dbReference type="PROSITE" id="PS52020"/>
    </source>
</evidence>
<evidence type="ECO:0000256" key="4">
    <source>
        <dbReference type="ARBA" id="ARBA00014531"/>
    </source>
</evidence>
<evidence type="ECO:0000256" key="18">
    <source>
        <dbReference type="ARBA" id="ARBA00032243"/>
    </source>
</evidence>
<evidence type="ECO:0000256" key="9">
    <source>
        <dbReference type="ARBA" id="ARBA00022722"/>
    </source>
</evidence>
<organism evidence="23">
    <name type="scientific">Cressdnaviricota sp</name>
    <dbReference type="NCBI Taxonomy" id="2748378"/>
    <lineage>
        <taxon>Viruses</taxon>
        <taxon>Monodnaviria</taxon>
        <taxon>Shotokuvirae</taxon>
        <taxon>Cressdnaviricota</taxon>
    </lineage>
</organism>
<keyword evidence="10" id="KW-0479">Metal-binding</keyword>
<reference evidence="24" key="2">
    <citation type="submission" date="2020-01" db="EMBL/GenBank/DDBJ databases">
        <title>Viral genomes from wild and zoo birds in China.</title>
        <authorList>
            <person name="Yao Y."/>
            <person name="Shan T."/>
            <person name="Yang S."/>
            <person name="Zhang W."/>
        </authorList>
    </citation>
    <scope>NUCLEOTIDE SEQUENCE</scope>
    <source>
        <strain evidence="24">Zftfla02cir6</strain>
    </source>
</reference>
<dbReference type="GO" id="GO:0046872">
    <property type="term" value="F:metal ion binding"/>
    <property type="evidence" value="ECO:0007669"/>
    <property type="project" value="UniProtKB-KW"/>
</dbReference>
<dbReference type="GO" id="GO:0003723">
    <property type="term" value="F:RNA binding"/>
    <property type="evidence" value="ECO:0007669"/>
    <property type="project" value="InterPro"/>
</dbReference>
<evidence type="ECO:0000256" key="8">
    <source>
        <dbReference type="ARBA" id="ARBA00022705"/>
    </source>
</evidence>
<keyword evidence="5" id="KW-1048">Host nucleus</keyword>
<name>A0A6M3YPF6_9VIRU</name>
<evidence type="ECO:0000256" key="12">
    <source>
        <dbReference type="ARBA" id="ARBA00022759"/>
    </source>
</evidence>
<sequence>MSKQRNYSCTLNNWTPEEYDSILQLDTLYTCIGKEIGKESEIPHLHFQLCFKNPVSFESLKKKLSRARIEKTNSVQDYVNYSKKDNDYYEKGVCPVGQGKRTDLDNIRDQLKEGKSMRQIVETASSYQSIKTAECLMKYNEKKRDFKTVVTWCYGATQTGKSYYAREYLQSKGYGDYYESMDTGRWFDGYDAHEAVIIDDIRENFMSYNSLLKFLDKYGYRVETKGGSRQFLAKELLITSPIHPREMFSHIGEDINQILRRIDTIVFFQYDSDPEIDIVHQKLKDDLLKKGSWNSSLTAKRAL</sequence>
<dbReference type="GO" id="GO:0016779">
    <property type="term" value="F:nucleotidyltransferase activity"/>
    <property type="evidence" value="ECO:0007669"/>
    <property type="project" value="UniProtKB-KW"/>
</dbReference>
<dbReference type="GO" id="GO:0016787">
    <property type="term" value="F:hydrolase activity"/>
    <property type="evidence" value="ECO:0007669"/>
    <property type="project" value="UniProtKB-KW"/>
</dbReference>
<keyword evidence="8" id="KW-0235">DNA replication</keyword>
<evidence type="ECO:0000256" key="13">
    <source>
        <dbReference type="ARBA" id="ARBA00022801"/>
    </source>
</evidence>
<reference evidence="23" key="1">
    <citation type="submission" date="2020-01" db="EMBL/GenBank/DDBJ databases">
        <title>Novel CRESS-DNA virus.</title>
        <authorList>
            <person name="Liu Q."/>
            <person name="Shan T."/>
            <person name="Yang S."/>
            <person name="Zhang W."/>
        </authorList>
    </citation>
    <scope>NUCLEOTIDE SEQUENCE</scope>
    <source>
        <strain evidence="23">Fla04cir1</strain>
        <strain evidence="22">Fla05cir2</strain>
        <strain evidence="21">Fla06cir2</strain>
    </source>
</reference>
<dbReference type="InterPro" id="IPR027417">
    <property type="entry name" value="P-loop_NTPase"/>
</dbReference>
<keyword evidence="11" id="KW-0547">Nucleotide-binding</keyword>
<evidence type="ECO:0000313" key="21">
    <source>
        <dbReference type="EMBL" id="QJI53696.1"/>
    </source>
</evidence>
<keyword evidence="13" id="KW-0378">Hydrolase</keyword>
<comment type="similarity">
    <text evidence="3">Belongs to the nanoviruses/circoviruses replication-associated protein family.</text>
</comment>
<dbReference type="GO" id="GO:0003724">
    <property type="term" value="F:RNA helicase activity"/>
    <property type="evidence" value="ECO:0007669"/>
    <property type="project" value="InterPro"/>
</dbReference>
<dbReference type="InterPro" id="IPR049912">
    <property type="entry name" value="CRESS_DNA_REP"/>
</dbReference>
<evidence type="ECO:0000256" key="15">
    <source>
        <dbReference type="ARBA" id="ARBA00023125"/>
    </source>
</evidence>